<dbReference type="AlphaFoldDB" id="A0A6C0L1C3"/>
<dbReference type="EMBL" id="MN741011">
    <property type="protein sequence ID" value="QHU22564.1"/>
    <property type="molecule type" value="Genomic_DNA"/>
</dbReference>
<accession>A0A6C0L1C3</accession>
<evidence type="ECO:0000313" key="1">
    <source>
        <dbReference type="EMBL" id="QHU22564.1"/>
    </source>
</evidence>
<protein>
    <recommendedName>
        <fullName evidence="2">MYM-type domain-containing protein</fullName>
    </recommendedName>
</protein>
<proteinExistence type="predicted"/>
<name>A0A6C0L1C3_9ZZZZ</name>
<organism evidence="1">
    <name type="scientific">viral metagenome</name>
    <dbReference type="NCBI Taxonomy" id="1070528"/>
    <lineage>
        <taxon>unclassified sequences</taxon>
        <taxon>metagenomes</taxon>
        <taxon>organismal metagenomes</taxon>
    </lineage>
</organism>
<evidence type="ECO:0008006" key="2">
    <source>
        <dbReference type="Google" id="ProtNLM"/>
    </source>
</evidence>
<reference evidence="1" key="1">
    <citation type="journal article" date="2020" name="Nature">
        <title>Giant virus diversity and host interactions through global metagenomics.</title>
        <authorList>
            <person name="Schulz F."/>
            <person name="Roux S."/>
            <person name="Paez-Espino D."/>
            <person name="Jungbluth S."/>
            <person name="Walsh D.A."/>
            <person name="Denef V.J."/>
            <person name="McMahon K.D."/>
            <person name="Konstantinidis K.T."/>
            <person name="Eloe-Fadrosh E.A."/>
            <person name="Kyrpides N.C."/>
            <person name="Woyke T."/>
        </authorList>
    </citation>
    <scope>NUCLEOTIDE SEQUENCE</scope>
    <source>
        <strain evidence="1">GVMAG-S-ERX555907-102</strain>
    </source>
</reference>
<sequence>MTDKAVAKRARKPRTKNTVVAVDNSEDPIKKIPKKRGRKPKGGKIVKKEFNMEESSFDNQVIILHLKCKLSDLNTALFDNINSQVNYNPNIIKEVKAYSKDDDENYYNLSSLNSEDIIYNVIDDSKNKTKHEDDSDKEIVKEKQKSKKNIHNKLKELELTFNTSNVNKKSDCFWCTCDFTTPPIFIPALCYKEKYDVYGCFCSPECAASYLFKENIDNNTKFERYQLLNYLYGKVYKYKKDIKFAPNPYYTLNKYYGNLTIQEYRQLLEYDRLILVIDKPVSKIYPEIHEDNNEFETVYENKLTLKKGAKTDKSHVLNSVFSTSNS</sequence>